<gene>
    <name evidence="1" type="ORF">PIB30_108602</name>
</gene>
<keyword evidence="2" id="KW-1185">Reference proteome</keyword>
<accession>A0ABU6V0T0</accession>
<dbReference type="EMBL" id="JASCZI010125953">
    <property type="protein sequence ID" value="MED6166375.1"/>
    <property type="molecule type" value="Genomic_DNA"/>
</dbReference>
<proteinExistence type="predicted"/>
<sequence length="73" mass="8335">GEGYPWYRGTCSPRSIGLSRVEHKSGWMARVRRRSLDDRPCSDLHVLGSLFLRHLGSIHTDPNPKRLGFCGWV</sequence>
<name>A0ABU6V0T0_9FABA</name>
<evidence type="ECO:0000313" key="2">
    <source>
        <dbReference type="Proteomes" id="UP001341840"/>
    </source>
</evidence>
<evidence type="ECO:0000313" key="1">
    <source>
        <dbReference type="EMBL" id="MED6166375.1"/>
    </source>
</evidence>
<protein>
    <submittedName>
        <fullName evidence="1">Uncharacterized protein</fullName>
    </submittedName>
</protein>
<organism evidence="1 2">
    <name type="scientific">Stylosanthes scabra</name>
    <dbReference type="NCBI Taxonomy" id="79078"/>
    <lineage>
        <taxon>Eukaryota</taxon>
        <taxon>Viridiplantae</taxon>
        <taxon>Streptophyta</taxon>
        <taxon>Embryophyta</taxon>
        <taxon>Tracheophyta</taxon>
        <taxon>Spermatophyta</taxon>
        <taxon>Magnoliopsida</taxon>
        <taxon>eudicotyledons</taxon>
        <taxon>Gunneridae</taxon>
        <taxon>Pentapetalae</taxon>
        <taxon>rosids</taxon>
        <taxon>fabids</taxon>
        <taxon>Fabales</taxon>
        <taxon>Fabaceae</taxon>
        <taxon>Papilionoideae</taxon>
        <taxon>50 kb inversion clade</taxon>
        <taxon>dalbergioids sensu lato</taxon>
        <taxon>Dalbergieae</taxon>
        <taxon>Pterocarpus clade</taxon>
        <taxon>Stylosanthes</taxon>
    </lineage>
</organism>
<dbReference type="Proteomes" id="UP001341840">
    <property type="component" value="Unassembled WGS sequence"/>
</dbReference>
<comment type="caution">
    <text evidence="1">The sequence shown here is derived from an EMBL/GenBank/DDBJ whole genome shotgun (WGS) entry which is preliminary data.</text>
</comment>
<reference evidence="1 2" key="1">
    <citation type="journal article" date="2023" name="Plants (Basel)">
        <title>Bridging the Gap: Combining Genomics and Transcriptomics Approaches to Understand Stylosanthes scabra, an Orphan Legume from the Brazilian Caatinga.</title>
        <authorList>
            <person name="Ferreira-Neto J.R.C."/>
            <person name="da Silva M.D."/>
            <person name="Binneck E."/>
            <person name="de Melo N.F."/>
            <person name="da Silva R.H."/>
            <person name="de Melo A.L.T.M."/>
            <person name="Pandolfi V."/>
            <person name="Bustamante F.O."/>
            <person name="Brasileiro-Vidal A.C."/>
            <person name="Benko-Iseppon A.M."/>
        </authorList>
    </citation>
    <scope>NUCLEOTIDE SEQUENCE [LARGE SCALE GENOMIC DNA]</scope>
    <source>
        <tissue evidence="1">Leaves</tissue>
    </source>
</reference>
<feature type="non-terminal residue" evidence="1">
    <location>
        <position position="1"/>
    </location>
</feature>